<dbReference type="Proteomes" id="UP000321947">
    <property type="component" value="Unassembled WGS sequence"/>
</dbReference>
<dbReference type="EMBL" id="SSTD01013124">
    <property type="protein sequence ID" value="TYK07696.1"/>
    <property type="molecule type" value="Genomic_DNA"/>
</dbReference>
<organism evidence="2 4">
    <name type="scientific">Cucumis melo var. makuwa</name>
    <name type="common">Oriental melon</name>
    <dbReference type="NCBI Taxonomy" id="1194695"/>
    <lineage>
        <taxon>Eukaryota</taxon>
        <taxon>Viridiplantae</taxon>
        <taxon>Streptophyta</taxon>
        <taxon>Embryophyta</taxon>
        <taxon>Tracheophyta</taxon>
        <taxon>Spermatophyta</taxon>
        <taxon>Magnoliopsida</taxon>
        <taxon>eudicotyledons</taxon>
        <taxon>Gunneridae</taxon>
        <taxon>Pentapetalae</taxon>
        <taxon>rosids</taxon>
        <taxon>fabids</taxon>
        <taxon>Cucurbitales</taxon>
        <taxon>Cucurbitaceae</taxon>
        <taxon>Benincaseae</taxon>
        <taxon>Cucumis</taxon>
    </lineage>
</organism>
<gene>
    <name evidence="2" type="ORF">E5676_scaffold105G001130</name>
    <name evidence="1" type="ORF">E6C27_scaffold13G001310</name>
</gene>
<sequence>MLLLRFELTTGERCARTRDRHVAYAWVANRFVDQVVESDFGEVAAQVQPPLIDRELTAIFINTFRMPYYDRMIGSTSTNFSNIIMIGEKNGRTTNYASESRKVMTPKPIEVGTRMSSPEVGQTNYSPNPHGGGQMSQTNLQEAEIDIISDASGKALSIQESLIIQYKGKPSNTICIQMPKTMTVEVPSPFASKNSRAILEKYECHFITDNVASVII</sequence>
<dbReference type="EMBL" id="SSTE01011953">
    <property type="protein sequence ID" value="KAA0049965.1"/>
    <property type="molecule type" value="Genomic_DNA"/>
</dbReference>
<dbReference type="PANTHER" id="PTHR32108">
    <property type="entry name" value="DNA-DIRECTED RNA POLYMERASE SUBUNIT ALPHA"/>
    <property type="match status" value="1"/>
</dbReference>
<accession>A0A5D3CBF4</accession>
<comment type="caution">
    <text evidence="2">The sequence shown here is derived from an EMBL/GenBank/DDBJ whole genome shotgun (WGS) entry which is preliminary data.</text>
</comment>
<evidence type="ECO:0000313" key="1">
    <source>
        <dbReference type="EMBL" id="KAA0049965.1"/>
    </source>
</evidence>
<dbReference type="AlphaFoldDB" id="A0A5D3CBF4"/>
<dbReference type="PANTHER" id="PTHR32108:SF9">
    <property type="entry name" value="REVERSE TRANSCRIPTASE RNASE H-LIKE DOMAIN-CONTAINING PROTEIN"/>
    <property type="match status" value="1"/>
</dbReference>
<evidence type="ECO:0000313" key="2">
    <source>
        <dbReference type="EMBL" id="TYK07696.1"/>
    </source>
</evidence>
<protein>
    <submittedName>
        <fullName evidence="1 2">Gag-pro</fullName>
    </submittedName>
</protein>
<name>A0A5D3CBF4_CUCMM</name>
<evidence type="ECO:0000313" key="4">
    <source>
        <dbReference type="Proteomes" id="UP000321947"/>
    </source>
</evidence>
<dbReference type="Proteomes" id="UP000321393">
    <property type="component" value="Unassembled WGS sequence"/>
</dbReference>
<reference evidence="3 4" key="1">
    <citation type="submission" date="2019-08" db="EMBL/GenBank/DDBJ databases">
        <title>Draft genome sequences of two oriental melons (Cucumis melo L. var makuwa).</title>
        <authorList>
            <person name="Kwon S.-Y."/>
        </authorList>
    </citation>
    <scope>NUCLEOTIDE SEQUENCE [LARGE SCALE GENOMIC DNA]</scope>
    <source>
        <strain evidence="4">cv. Chang Bougi</strain>
        <strain evidence="3">cv. SW 3</strain>
        <tissue evidence="2">Leaf</tissue>
    </source>
</reference>
<evidence type="ECO:0000313" key="3">
    <source>
        <dbReference type="Proteomes" id="UP000321393"/>
    </source>
</evidence>
<dbReference type="OrthoDB" id="1002091at2759"/>
<proteinExistence type="predicted"/>